<organism evidence="5 6">
    <name type="scientific">Nocardioides euryhalodurans</name>
    <dbReference type="NCBI Taxonomy" id="2518370"/>
    <lineage>
        <taxon>Bacteria</taxon>
        <taxon>Bacillati</taxon>
        <taxon>Actinomycetota</taxon>
        <taxon>Actinomycetes</taxon>
        <taxon>Propionibacteriales</taxon>
        <taxon>Nocardioidaceae</taxon>
        <taxon>Nocardioides</taxon>
    </lineage>
</organism>
<accession>A0A4P7GHR3</accession>
<evidence type="ECO:0000256" key="2">
    <source>
        <dbReference type="SAM" id="SignalP"/>
    </source>
</evidence>
<evidence type="ECO:0000313" key="6">
    <source>
        <dbReference type="Proteomes" id="UP000294894"/>
    </source>
</evidence>
<dbReference type="Gene3D" id="3.90.780.10">
    <property type="entry name" value="5'-Nucleotidase, C-terminal domain"/>
    <property type="match status" value="1"/>
</dbReference>
<dbReference type="InterPro" id="IPR029052">
    <property type="entry name" value="Metallo-depent_PP-like"/>
</dbReference>
<dbReference type="GO" id="GO:0008768">
    <property type="term" value="F:UDP-sugar diphosphatase activity"/>
    <property type="evidence" value="ECO:0007669"/>
    <property type="project" value="TreeGrafter"/>
</dbReference>
<dbReference type="InterPro" id="IPR006179">
    <property type="entry name" value="5_nucleotidase/apyrase"/>
</dbReference>
<dbReference type="OrthoDB" id="1016457at2"/>
<proteinExistence type="predicted"/>
<feature type="domain" description="Calcineurin-like phosphoesterase" evidence="3">
    <location>
        <begin position="55"/>
        <end position="280"/>
    </location>
</feature>
<dbReference type="Pfam" id="PF02872">
    <property type="entry name" value="5_nucleotid_C"/>
    <property type="match status" value="1"/>
</dbReference>
<dbReference type="KEGG" id="noy:EXE57_03585"/>
<dbReference type="PANTHER" id="PTHR11575:SF24">
    <property type="entry name" value="5'-NUCLEOTIDASE"/>
    <property type="match status" value="1"/>
</dbReference>
<dbReference type="SUPFAM" id="SSF56300">
    <property type="entry name" value="Metallo-dependent phosphatases"/>
    <property type="match status" value="1"/>
</dbReference>
<name>A0A4P7GHR3_9ACTN</name>
<dbReference type="PANTHER" id="PTHR11575">
    <property type="entry name" value="5'-NUCLEOTIDASE-RELATED"/>
    <property type="match status" value="1"/>
</dbReference>
<dbReference type="GO" id="GO:0030288">
    <property type="term" value="C:outer membrane-bounded periplasmic space"/>
    <property type="evidence" value="ECO:0007669"/>
    <property type="project" value="TreeGrafter"/>
</dbReference>
<sequence length="781" mass="82950">MSPGSLTQKGPYRTVFSTPSRRRRGLISASVLALTAAPLAVLTAAPAQAAPVTVTILGTNDFHGRLLPDRDIPGAAEYAGAVEQLRSENPNTLFAAAGDLIGATTFESFIQDDKPTIDVLNEMQLDVSAVGNHELDKGYDDLVNRVMAPESEANPRGGAEWQYVAANIDEPAGADLIPPSYTQDVAGVTVGFVGAVTEDLPSLVSPDGIEGLTVTDIVDATNAEADRLVAEEGADLVVMLVHEGAPATDCTTMADPDTAFGAIVNGVDDDVDAIISGHTHLAYNCALPKPTAGTRPVVSAGQYGANLNKLDFVVDDVTGEVSGVTQSLINLNTAVYEPDAEVAAIVETARIEGDELGAVELGEIGGAFKRAERPAPTTEDPDAVAENRGGESTLGNEVAEVQRWATDTQIAFMNPGGLRADMVGNPVDPEAEEPVFDYPTELTYKQAAVVQPFANTLITMDMTGAQLKTLLEQQWQPGQSRPFLKLGVSDGFEYTYDPAAAQGERIDRIMLDGQEVAADETYSVTANSFIASGGDNFAAFTQATNKRDSGQVDLEAMVDYMEEFASSSPLRPDFAQRAVGVDWPEDAPSSYGTGDTVSVDLSSLAMTGPGDVQDRALRILFAGKRIGSTPVDNTVADNQAFDESGTASVEVVLPRYAGNPSQITFVGRRTGTRLTLPLATRTQSKSSATMTLGVRPDRVVRDRTRPRIIVRVRADGEPAAGRVLLRGAGQTVVTKLDDRGRAVARFAPIRSLGRKTVRARYLGDDATREVGQQISFRVFRK</sequence>
<feature type="signal peptide" evidence="2">
    <location>
        <begin position="1"/>
        <end position="49"/>
    </location>
</feature>
<dbReference type="InterPro" id="IPR036907">
    <property type="entry name" value="5'-Nucleotdase_C_sf"/>
</dbReference>
<keyword evidence="6" id="KW-1185">Reference proteome</keyword>
<keyword evidence="1 2" id="KW-0732">Signal</keyword>
<dbReference type="EMBL" id="CP038267">
    <property type="protein sequence ID" value="QBR91448.1"/>
    <property type="molecule type" value="Genomic_DNA"/>
</dbReference>
<reference evidence="5 6" key="1">
    <citation type="submission" date="2019-03" db="EMBL/GenBank/DDBJ databases">
        <title>Three New Species of Nocardioides, Nocardioides euryhalodurans sp. nov., Nocardioides seonyuensis sp. nov. and Nocardioides eburneoflavus sp. nov., Iolated from Soil.</title>
        <authorList>
            <person name="Roh S.G."/>
            <person name="Lee C."/>
            <person name="Kim M.-K."/>
            <person name="Kim S.B."/>
        </authorList>
    </citation>
    <scope>NUCLEOTIDE SEQUENCE [LARGE SCALE GENOMIC DNA]</scope>
    <source>
        <strain evidence="5 6">MMS17-SY117</strain>
    </source>
</reference>
<dbReference type="Pfam" id="PF00149">
    <property type="entry name" value="Metallophos"/>
    <property type="match status" value="1"/>
</dbReference>
<dbReference type="AlphaFoldDB" id="A0A4P7GHR3"/>
<feature type="chain" id="PRO_5020425017" evidence="2">
    <location>
        <begin position="50"/>
        <end position="781"/>
    </location>
</feature>
<protein>
    <submittedName>
        <fullName evidence="5">Bifunctional metallophosphatase/5'-nucleotidase</fullName>
    </submittedName>
</protein>
<dbReference type="Gene3D" id="3.60.21.10">
    <property type="match status" value="1"/>
</dbReference>
<evidence type="ECO:0000256" key="1">
    <source>
        <dbReference type="ARBA" id="ARBA00022729"/>
    </source>
</evidence>
<dbReference type="GO" id="GO:0009166">
    <property type="term" value="P:nucleotide catabolic process"/>
    <property type="evidence" value="ECO:0007669"/>
    <property type="project" value="InterPro"/>
</dbReference>
<dbReference type="InterPro" id="IPR008334">
    <property type="entry name" value="5'-Nucleotdase_C"/>
</dbReference>
<feature type="domain" description="5'-Nucleotidase C-terminal" evidence="4">
    <location>
        <begin position="383"/>
        <end position="541"/>
    </location>
</feature>
<dbReference type="SUPFAM" id="SSF55816">
    <property type="entry name" value="5'-nucleotidase (syn. UDP-sugar hydrolase), C-terminal domain"/>
    <property type="match status" value="1"/>
</dbReference>
<evidence type="ECO:0000259" key="4">
    <source>
        <dbReference type="Pfam" id="PF02872"/>
    </source>
</evidence>
<evidence type="ECO:0000259" key="3">
    <source>
        <dbReference type="Pfam" id="PF00149"/>
    </source>
</evidence>
<dbReference type="InterPro" id="IPR004843">
    <property type="entry name" value="Calcineurin-like_PHP"/>
</dbReference>
<dbReference type="GO" id="GO:0008253">
    <property type="term" value="F:5'-nucleotidase activity"/>
    <property type="evidence" value="ECO:0007669"/>
    <property type="project" value="TreeGrafter"/>
</dbReference>
<evidence type="ECO:0000313" key="5">
    <source>
        <dbReference type="EMBL" id="QBR91448.1"/>
    </source>
</evidence>
<dbReference type="PRINTS" id="PR01607">
    <property type="entry name" value="APYRASEFAMLY"/>
</dbReference>
<dbReference type="Proteomes" id="UP000294894">
    <property type="component" value="Chromosome"/>
</dbReference>
<gene>
    <name evidence="5" type="ORF">EXE57_03585</name>
</gene>